<accession>A0A086PZ16</accession>
<name>A0A086PZ16_TOXGO</name>
<keyword evidence="1" id="KW-0143">Chaperone</keyword>
<evidence type="ECO:0000313" key="4">
    <source>
        <dbReference type="Proteomes" id="UP000028840"/>
    </source>
</evidence>
<protein>
    <submittedName>
        <fullName evidence="3">Proteasome maturation factor ump1 protein</fullName>
    </submittedName>
</protein>
<evidence type="ECO:0000256" key="2">
    <source>
        <dbReference type="ARBA" id="ARBA00043974"/>
    </source>
</evidence>
<dbReference type="PANTHER" id="PTHR12828:SF3">
    <property type="entry name" value="PROTEASOME MATURATION PROTEIN"/>
    <property type="match status" value="1"/>
</dbReference>
<reference evidence="3 4" key="2">
    <citation type="journal article" date="2015" name="Eukaryot. Cell">
        <title>Genetic mapping reveals that sinefungin resistance in Toxoplasma gondii is controlled by a putative amino acid transporter locus that can be used as a negative selectable marker.</title>
        <authorList>
            <person name="Behnke M.S."/>
            <person name="Khan A."/>
            <person name="Sibley L.D."/>
        </authorList>
    </citation>
    <scope>NUCLEOTIDE SEQUENCE [LARGE SCALE GENOMIC DNA]</scope>
    <source>
        <strain evidence="3 4">VAND</strain>
    </source>
</reference>
<evidence type="ECO:0000313" key="3">
    <source>
        <dbReference type="EMBL" id="KFH05598.1"/>
    </source>
</evidence>
<proteinExistence type="inferred from homology"/>
<dbReference type="Pfam" id="PF05348">
    <property type="entry name" value="UMP1"/>
    <property type="match status" value="1"/>
</dbReference>
<gene>
    <name evidence="3" type="ORF">TGVAND_209090</name>
</gene>
<comment type="similarity">
    <text evidence="2">Belongs to the POMP/UMP1 family.</text>
</comment>
<dbReference type="AlphaFoldDB" id="A0A086PZ16"/>
<dbReference type="OrthoDB" id="15001at2759"/>
<dbReference type="VEuPathDB" id="ToxoDB:TGVAND_209090"/>
<organism evidence="3 4">
    <name type="scientific">Toxoplasma gondii VAND</name>
    <dbReference type="NCBI Taxonomy" id="933077"/>
    <lineage>
        <taxon>Eukaryota</taxon>
        <taxon>Sar</taxon>
        <taxon>Alveolata</taxon>
        <taxon>Apicomplexa</taxon>
        <taxon>Conoidasida</taxon>
        <taxon>Coccidia</taxon>
        <taxon>Eucoccidiorida</taxon>
        <taxon>Eimeriorina</taxon>
        <taxon>Sarcocystidae</taxon>
        <taxon>Toxoplasma</taxon>
    </lineage>
</organism>
<dbReference type="Proteomes" id="UP000028840">
    <property type="component" value="Unassembled WGS sequence"/>
</dbReference>
<dbReference type="GO" id="GO:0000502">
    <property type="term" value="C:proteasome complex"/>
    <property type="evidence" value="ECO:0007669"/>
    <property type="project" value="UniProtKB-KW"/>
</dbReference>
<dbReference type="GO" id="GO:0005634">
    <property type="term" value="C:nucleus"/>
    <property type="evidence" value="ECO:0007669"/>
    <property type="project" value="TreeGrafter"/>
</dbReference>
<reference evidence="3 4" key="1">
    <citation type="submission" date="2014-08" db="EMBL/GenBank/DDBJ databases">
        <authorList>
            <person name="Sibley D."/>
            <person name="Venepally P."/>
            <person name="Karamycheva S."/>
            <person name="Hadjithomas M."/>
            <person name="Khan A."/>
            <person name="Brunk B."/>
            <person name="Roos D."/>
            <person name="Caler E."/>
            <person name="Lorenzi H."/>
        </authorList>
    </citation>
    <scope>NUCLEOTIDE SEQUENCE [LARGE SCALE GENOMIC DNA]</scope>
    <source>
        <strain evidence="3 4">VAND</strain>
    </source>
</reference>
<dbReference type="EMBL" id="AEYJ02000994">
    <property type="protein sequence ID" value="KFH05598.1"/>
    <property type="molecule type" value="Genomic_DNA"/>
</dbReference>
<dbReference type="PANTHER" id="PTHR12828">
    <property type="entry name" value="PROTEASOME MATURATION PROTEIN UMP1"/>
    <property type="match status" value="1"/>
</dbReference>
<dbReference type="GO" id="GO:0005737">
    <property type="term" value="C:cytoplasm"/>
    <property type="evidence" value="ECO:0007669"/>
    <property type="project" value="TreeGrafter"/>
</dbReference>
<dbReference type="InterPro" id="IPR008012">
    <property type="entry name" value="Ump1"/>
</dbReference>
<comment type="caution">
    <text evidence="3">The sequence shown here is derived from an EMBL/GenBank/DDBJ whole genome shotgun (WGS) entry which is preliminary data.</text>
</comment>
<evidence type="ECO:0000256" key="1">
    <source>
        <dbReference type="ARBA" id="ARBA00023186"/>
    </source>
</evidence>
<dbReference type="GO" id="GO:0043248">
    <property type="term" value="P:proteasome assembly"/>
    <property type="evidence" value="ECO:0007669"/>
    <property type="project" value="InterPro"/>
</dbReference>
<sequence>MDYEASASAASAALAGAPAAAVAFPPHFPNALLHQGLSLASPVSSVSAVSAVSCVSAPPPAGLAPRHPLETRQSLHLRERERTEFQRAARLYGLHAPLRLKMERELCAMSQRLPGLPSSLWGLQTLMRLDEEVAAEDFLNREKPDEDELAGFGPGLGIHEKLERHMGI</sequence>
<keyword evidence="3" id="KW-0647">Proteasome</keyword>